<evidence type="ECO:0000256" key="2">
    <source>
        <dbReference type="ARBA" id="ARBA00009695"/>
    </source>
</evidence>
<dbReference type="PANTHER" id="PTHR33602">
    <property type="entry name" value="REGULATORY PROTEIN RECX FAMILY PROTEIN"/>
    <property type="match status" value="1"/>
</dbReference>
<comment type="similarity">
    <text evidence="2">Belongs to the RecX family.</text>
</comment>
<evidence type="ECO:0000313" key="8">
    <source>
        <dbReference type="Proteomes" id="UP000238042"/>
    </source>
</evidence>
<evidence type="ECO:0000256" key="3">
    <source>
        <dbReference type="ARBA" id="ARBA00018111"/>
    </source>
</evidence>
<keyword evidence="8" id="KW-1185">Reference proteome</keyword>
<dbReference type="InterPro" id="IPR053924">
    <property type="entry name" value="RecX_HTH_2nd"/>
</dbReference>
<organism evidence="7 8">
    <name type="scientific">Apibacter adventoris</name>
    <dbReference type="NCBI Taxonomy" id="1679466"/>
    <lineage>
        <taxon>Bacteria</taxon>
        <taxon>Pseudomonadati</taxon>
        <taxon>Bacteroidota</taxon>
        <taxon>Flavobacteriia</taxon>
        <taxon>Flavobacteriales</taxon>
        <taxon>Weeksellaceae</taxon>
        <taxon>Apibacter</taxon>
    </lineage>
</organism>
<dbReference type="GO" id="GO:0006282">
    <property type="term" value="P:regulation of DNA repair"/>
    <property type="evidence" value="ECO:0007669"/>
    <property type="project" value="InterPro"/>
</dbReference>
<feature type="domain" description="RecX second three-helical" evidence="5">
    <location>
        <begin position="54"/>
        <end position="95"/>
    </location>
</feature>
<accession>A0A2S8A7P9</accession>
<dbReference type="InterPro" id="IPR003783">
    <property type="entry name" value="Regulatory_RecX"/>
</dbReference>
<proteinExistence type="inferred from homology"/>
<dbReference type="InterPro" id="IPR053925">
    <property type="entry name" value="RecX_HTH_3rd"/>
</dbReference>
<dbReference type="Proteomes" id="UP000238042">
    <property type="component" value="Unassembled WGS sequence"/>
</dbReference>
<dbReference type="GO" id="GO:0005737">
    <property type="term" value="C:cytoplasm"/>
    <property type="evidence" value="ECO:0007669"/>
    <property type="project" value="UniProtKB-SubCell"/>
</dbReference>
<dbReference type="RefSeq" id="WP_105247740.1">
    <property type="nucleotide sequence ID" value="NZ_PSZM01000046.1"/>
</dbReference>
<dbReference type="Pfam" id="PF02631">
    <property type="entry name" value="RecX_HTH2"/>
    <property type="match status" value="1"/>
</dbReference>
<dbReference type="PANTHER" id="PTHR33602:SF1">
    <property type="entry name" value="REGULATORY PROTEIN RECX FAMILY PROTEIN"/>
    <property type="match status" value="1"/>
</dbReference>
<evidence type="ECO:0000259" key="5">
    <source>
        <dbReference type="Pfam" id="PF02631"/>
    </source>
</evidence>
<dbReference type="Gene3D" id="1.10.10.10">
    <property type="entry name" value="Winged helix-like DNA-binding domain superfamily/Winged helix DNA-binding domain"/>
    <property type="match status" value="1"/>
</dbReference>
<dbReference type="InterPro" id="IPR036388">
    <property type="entry name" value="WH-like_DNA-bd_sf"/>
</dbReference>
<sequence length="154" mass="18299">MNSILKIKKKLADYCVYQDRSHWEVEKKIKEASYLNEEEKGEIIIWLIQNNFLNEERFAKAYVKGKFNQKQWGRNKIIIGLKQKRVPEKLIDIALNEIDEEAYQATLEIVADKKWNSLIENTAISKKKKLISFLIQKGYENQLIYDLIKIKYSD</sequence>
<dbReference type="AlphaFoldDB" id="A0A2S8A7P9"/>
<protein>
    <recommendedName>
        <fullName evidence="3">Regulatory protein RecX</fullName>
    </recommendedName>
</protein>
<comment type="subcellular location">
    <subcellularLocation>
        <location evidence="1">Cytoplasm</location>
    </subcellularLocation>
</comment>
<feature type="domain" description="RecX third three-helical" evidence="6">
    <location>
        <begin position="102"/>
        <end position="147"/>
    </location>
</feature>
<dbReference type="Pfam" id="PF21981">
    <property type="entry name" value="RecX_HTH3"/>
    <property type="match status" value="1"/>
</dbReference>
<evidence type="ECO:0000259" key="6">
    <source>
        <dbReference type="Pfam" id="PF21981"/>
    </source>
</evidence>
<keyword evidence="4" id="KW-0963">Cytoplasm</keyword>
<name>A0A2S8A7P9_9FLAO</name>
<dbReference type="OrthoDB" id="1523826at2"/>
<evidence type="ECO:0000256" key="4">
    <source>
        <dbReference type="ARBA" id="ARBA00022490"/>
    </source>
</evidence>
<reference evidence="7 8" key="1">
    <citation type="submission" date="2018-02" db="EMBL/GenBank/DDBJ databases">
        <title>Genome sequences of Apibacter spp., gut symbionts of Asian honey bees.</title>
        <authorList>
            <person name="Kwong W.K."/>
            <person name="Steele M.I."/>
            <person name="Moran N.A."/>
        </authorList>
    </citation>
    <scope>NUCLEOTIDE SEQUENCE [LARGE SCALE GENOMIC DNA]</scope>
    <source>
        <strain evidence="8">wkB301</strain>
    </source>
</reference>
<gene>
    <name evidence="7" type="ORF">C4S77_12025</name>
</gene>
<comment type="caution">
    <text evidence="7">The sequence shown here is derived from an EMBL/GenBank/DDBJ whole genome shotgun (WGS) entry which is preliminary data.</text>
</comment>
<dbReference type="EMBL" id="PSZM01000046">
    <property type="protein sequence ID" value="PQL90597.1"/>
    <property type="molecule type" value="Genomic_DNA"/>
</dbReference>
<evidence type="ECO:0000256" key="1">
    <source>
        <dbReference type="ARBA" id="ARBA00004496"/>
    </source>
</evidence>
<evidence type="ECO:0000313" key="7">
    <source>
        <dbReference type="EMBL" id="PQL90597.1"/>
    </source>
</evidence>